<name>A0A928VJJ4_9CYAN</name>
<accession>A0A928VJJ4</accession>
<evidence type="ECO:0000256" key="1">
    <source>
        <dbReference type="SAM" id="SignalP"/>
    </source>
</evidence>
<keyword evidence="3" id="KW-1185">Reference proteome</keyword>
<organism evidence="2 3">
    <name type="scientific">Romeriopsis navalis LEGE 11480</name>
    <dbReference type="NCBI Taxonomy" id="2777977"/>
    <lineage>
        <taxon>Bacteria</taxon>
        <taxon>Bacillati</taxon>
        <taxon>Cyanobacteriota</taxon>
        <taxon>Cyanophyceae</taxon>
        <taxon>Leptolyngbyales</taxon>
        <taxon>Leptolyngbyaceae</taxon>
        <taxon>Romeriopsis</taxon>
        <taxon>Romeriopsis navalis</taxon>
    </lineage>
</organism>
<dbReference type="AlphaFoldDB" id="A0A928VJJ4"/>
<keyword evidence="1" id="KW-0732">Signal</keyword>
<feature type="signal peptide" evidence="1">
    <location>
        <begin position="1"/>
        <end position="25"/>
    </location>
</feature>
<reference evidence="2" key="1">
    <citation type="submission" date="2020-10" db="EMBL/GenBank/DDBJ databases">
        <authorList>
            <person name="Castelo-Branco R."/>
            <person name="Eusebio N."/>
            <person name="Adriana R."/>
            <person name="Vieira A."/>
            <person name="Brugerolle De Fraissinette N."/>
            <person name="Rezende De Castro R."/>
            <person name="Schneider M.P."/>
            <person name="Vasconcelos V."/>
            <person name="Leao P.N."/>
        </authorList>
    </citation>
    <scope>NUCLEOTIDE SEQUENCE</scope>
    <source>
        <strain evidence="2">LEGE 11480</strain>
    </source>
</reference>
<protein>
    <submittedName>
        <fullName evidence="2">Uncharacterized protein</fullName>
    </submittedName>
</protein>
<comment type="caution">
    <text evidence="2">The sequence shown here is derived from an EMBL/GenBank/DDBJ whole genome shotgun (WGS) entry which is preliminary data.</text>
</comment>
<dbReference type="Proteomes" id="UP000625316">
    <property type="component" value="Unassembled WGS sequence"/>
</dbReference>
<evidence type="ECO:0000313" key="2">
    <source>
        <dbReference type="EMBL" id="MBE9029766.1"/>
    </source>
</evidence>
<proteinExistence type="predicted"/>
<sequence>MSLFRRFSLPALMLTTLVGSAMSIAATPQLADASSFVRTGSLREDFNNKYDRKHYVRGECFVKKRRNRIFITLPTGSGKGARVRPATEVKCYATVHKRRLAAIRLRRTRKLHVKSYFVDIVGDQVRFSATKKSRTCNGKACGIKIKSDRNNKTVGMTACIESRGKSRIVRVGMVPTGLDRGFKAKRCSQRKY</sequence>
<dbReference type="EMBL" id="JADEXQ010000021">
    <property type="protein sequence ID" value="MBE9029766.1"/>
    <property type="molecule type" value="Genomic_DNA"/>
</dbReference>
<evidence type="ECO:0000313" key="3">
    <source>
        <dbReference type="Proteomes" id="UP000625316"/>
    </source>
</evidence>
<gene>
    <name evidence="2" type="ORF">IQ266_08505</name>
</gene>
<feature type="chain" id="PRO_5037460250" evidence="1">
    <location>
        <begin position="26"/>
        <end position="192"/>
    </location>
</feature>
<dbReference type="RefSeq" id="WP_264324585.1">
    <property type="nucleotide sequence ID" value="NZ_JADEXQ010000021.1"/>
</dbReference>